<gene>
    <name evidence="1" type="ORF">BN970_04967</name>
</gene>
<evidence type="ECO:0000313" key="1">
    <source>
        <dbReference type="EMBL" id="CQD21320.1"/>
    </source>
</evidence>
<dbReference type="EMBL" id="CTEF01000004">
    <property type="protein sequence ID" value="CQD21320.1"/>
    <property type="molecule type" value="Genomic_DNA"/>
</dbReference>
<proteinExistence type="predicted"/>
<name>A0A0U1DTA8_9MYCO</name>
<evidence type="ECO:0000313" key="2">
    <source>
        <dbReference type="Proteomes" id="UP000182227"/>
    </source>
</evidence>
<organism evidence="1 2">
    <name type="scientific">Mycolicibacterium conceptionense</name>
    <dbReference type="NCBI Taxonomy" id="451644"/>
    <lineage>
        <taxon>Bacteria</taxon>
        <taxon>Bacillati</taxon>
        <taxon>Actinomycetota</taxon>
        <taxon>Actinomycetes</taxon>
        <taxon>Mycobacteriales</taxon>
        <taxon>Mycobacteriaceae</taxon>
        <taxon>Mycolicibacterium</taxon>
    </lineage>
</organism>
<dbReference type="AlphaFoldDB" id="A0A0U1DTA8"/>
<reference evidence="1 2" key="1">
    <citation type="submission" date="2015-03" db="EMBL/GenBank/DDBJ databases">
        <authorList>
            <person name="Murphy D."/>
        </authorList>
    </citation>
    <scope>NUCLEOTIDE SEQUENCE [LARGE SCALE GENOMIC DNA]</scope>
    <source>
        <strain evidence="1 2">D16</strain>
    </source>
</reference>
<protein>
    <submittedName>
        <fullName evidence="1">Uncharacterized protein</fullName>
    </submittedName>
</protein>
<sequence>MGQEALFGGLQEFGPGLFLALSLVSRGMR</sequence>
<accession>A0A0U1DTA8</accession>
<dbReference type="Proteomes" id="UP000182227">
    <property type="component" value="Unassembled WGS sequence"/>
</dbReference>